<comment type="caution">
    <text evidence="3">The sequence shown here is derived from an EMBL/GenBank/DDBJ whole genome shotgun (WGS) entry which is preliminary data.</text>
</comment>
<organism evidence="3 4">
    <name type="scientific">Bariatricus massiliensis</name>
    <dbReference type="NCBI Taxonomy" id="1745713"/>
    <lineage>
        <taxon>Bacteria</taxon>
        <taxon>Bacillati</taxon>
        <taxon>Bacillota</taxon>
        <taxon>Clostridia</taxon>
        <taxon>Lachnospirales</taxon>
        <taxon>Lachnospiraceae</taxon>
        <taxon>Bariatricus</taxon>
    </lineage>
</organism>
<keyword evidence="1" id="KW-0732">Signal</keyword>
<feature type="chain" id="PRO_5046348170" evidence="1">
    <location>
        <begin position="29"/>
        <end position="306"/>
    </location>
</feature>
<name>A0ABS8DK20_9FIRM</name>
<accession>A0ABS8DK20</accession>
<dbReference type="RefSeq" id="WP_082891799.1">
    <property type="nucleotide sequence ID" value="NZ_JAJCIQ010000015.1"/>
</dbReference>
<evidence type="ECO:0000313" key="3">
    <source>
        <dbReference type="EMBL" id="MCB7388791.1"/>
    </source>
</evidence>
<dbReference type="InterPro" id="IPR039564">
    <property type="entry name" value="Peptidase_C39-like"/>
</dbReference>
<dbReference type="Gene3D" id="3.90.70.10">
    <property type="entry name" value="Cysteine proteinases"/>
    <property type="match status" value="1"/>
</dbReference>
<gene>
    <name evidence="3" type="ORF">LIZ65_16000</name>
</gene>
<dbReference type="Pfam" id="PF13529">
    <property type="entry name" value="Peptidase_C39_2"/>
    <property type="match status" value="1"/>
</dbReference>
<dbReference type="EMBL" id="JAJCIS010000015">
    <property type="protein sequence ID" value="MCB7388791.1"/>
    <property type="molecule type" value="Genomic_DNA"/>
</dbReference>
<evidence type="ECO:0000313" key="4">
    <source>
        <dbReference type="Proteomes" id="UP001299546"/>
    </source>
</evidence>
<feature type="domain" description="Peptidase C39-like" evidence="2">
    <location>
        <begin position="145"/>
        <end position="279"/>
    </location>
</feature>
<keyword evidence="4" id="KW-1185">Reference proteome</keyword>
<reference evidence="3 4" key="1">
    <citation type="submission" date="2021-10" db="EMBL/GenBank/DDBJ databases">
        <title>Collection of gut derived symbiotic bacterial strains cultured from healthy donors.</title>
        <authorList>
            <person name="Lin H."/>
            <person name="Littmann E."/>
            <person name="Kohout C."/>
            <person name="Pamer E.G."/>
        </authorList>
    </citation>
    <scope>NUCLEOTIDE SEQUENCE [LARGE SCALE GENOMIC DNA]</scope>
    <source>
        <strain evidence="3 4">DFI.1.165</strain>
    </source>
</reference>
<dbReference type="Proteomes" id="UP001299546">
    <property type="component" value="Unassembled WGS sequence"/>
</dbReference>
<feature type="signal peptide" evidence="1">
    <location>
        <begin position="1"/>
        <end position="28"/>
    </location>
</feature>
<evidence type="ECO:0000256" key="1">
    <source>
        <dbReference type="SAM" id="SignalP"/>
    </source>
</evidence>
<sequence length="306" mass="33617">MSRNRRKELRRRLICGITAGGVCLALLAAGRGNTAKGNQKQVESSAEINTAAASKSNIESKIGKVLASDIYGRQLGALYKKHPEVSEIILNREKYPDFLIEYFIGHEEALQWVIDYPVYMEKGTEAVNKTALEPVDLLTYYIQKDIPIYYQWDQAWGYATYGNGLVAIDGCGPTSLSMVVTALTGDTSMTPKRIADFSAAEGYYTEEVGTSWALMSEGASKLGLRSYEPAWSEAAVRAELAAGHPVICSMGPGDFTDQGHFIVLAGMTSDGSIVVNDPNSQVNTRKRWELSKIMEQMKAMWAFSTP</sequence>
<evidence type="ECO:0000259" key="2">
    <source>
        <dbReference type="Pfam" id="PF13529"/>
    </source>
</evidence>
<protein>
    <submittedName>
        <fullName evidence="3">C39 family peptidase</fullName>
    </submittedName>
</protein>
<proteinExistence type="predicted"/>